<dbReference type="EMBL" id="CP012172">
    <property type="protein sequence ID" value="AKV74181.1"/>
    <property type="molecule type" value="Genomic_DNA"/>
</dbReference>
<dbReference type="PATRIC" id="fig|43687.5.peg.1213"/>
<evidence type="ECO:0000256" key="5">
    <source>
        <dbReference type="ARBA" id="ARBA00022801"/>
    </source>
</evidence>
<sequence>MRVLVVYDVSDNGKRTRLANELKRYGLSRIQRSAFQGNLDSQRMKNMVRSIAHLIDPSTDIIHVIPMGLRDWEERIVIGKEGGEIA</sequence>
<evidence type="ECO:0000256" key="2">
    <source>
        <dbReference type="ARBA" id="ARBA00022722"/>
    </source>
</evidence>
<keyword evidence="2 8" id="KW-0540">Nuclease</keyword>
<accession>A0A088E4Q0</accession>
<keyword evidence="4 8" id="KW-0255">Endonuclease</keyword>
<dbReference type="SUPFAM" id="SSF143430">
    <property type="entry name" value="TTP0101/SSO1404-like"/>
    <property type="match status" value="1"/>
</dbReference>
<dbReference type="RefSeq" id="WP_012021097.1">
    <property type="nucleotide sequence ID" value="NZ_AP019770.1"/>
</dbReference>
<evidence type="ECO:0000313" key="14">
    <source>
        <dbReference type="EMBL" id="AKV83160.1"/>
    </source>
</evidence>
<dbReference type="GO" id="GO:0046872">
    <property type="term" value="F:metal ion binding"/>
    <property type="evidence" value="ECO:0007669"/>
    <property type="project" value="UniProtKB-UniRule"/>
</dbReference>
<evidence type="ECO:0000313" key="10">
    <source>
        <dbReference type="EMBL" id="AKV74181.1"/>
    </source>
</evidence>
<protein>
    <recommendedName>
        <fullName evidence="8">CRISPR-associated endoribonuclease Cas2</fullName>
        <ecNumber evidence="8">3.1.-.-</ecNumber>
    </recommendedName>
</protein>
<dbReference type="EMBL" id="CP008822">
    <property type="protein sequence ID" value="AIM27296.1"/>
    <property type="molecule type" value="Genomic_DNA"/>
</dbReference>
<evidence type="ECO:0000313" key="19">
    <source>
        <dbReference type="Proteomes" id="UP000062475"/>
    </source>
</evidence>
<evidence type="ECO:0000256" key="1">
    <source>
        <dbReference type="ARBA" id="ARBA00001946"/>
    </source>
</evidence>
<comment type="function">
    <text evidence="8">CRISPR (clustered regularly interspaced short palindromic repeat), is an adaptive immune system that provides protection against mobile genetic elements (viruses, transposable elements and conjugative plasmids). CRISPR clusters contain sequences complementary to antecedent mobile elements and target invading nucleic acids. CRISPR clusters are transcribed and processed into CRISPR RNA (crRNA). Functions as a ssRNA-specific endoribonuclease. Involved in the integration of spacer DNA into the CRISPR cassette.</text>
</comment>
<reference evidence="17 18" key="2">
    <citation type="journal article" date="2015" name="Genome Announc.">
        <title>Complete Genome Sequences of Evolved Arsenate-Resistant Metallosphaera sedula Strains.</title>
        <authorList>
            <person name="Ai C."/>
            <person name="McCarthy S."/>
            <person name="Schackwitz W."/>
            <person name="Martin J."/>
            <person name="Lipzen A."/>
            <person name="Blum P."/>
        </authorList>
    </citation>
    <scope>NUCLEOTIDE SEQUENCE [LARGE SCALE GENOMIC DNA]</scope>
    <source>
        <strain evidence="12 18">ARS120-1</strain>
        <strain evidence="13 17">ARS120-2</strain>
        <strain evidence="10 20">ARS50-1</strain>
        <strain evidence="11 19">ARS50-2</strain>
    </source>
</reference>
<evidence type="ECO:0000256" key="7">
    <source>
        <dbReference type="ARBA" id="ARBA00023118"/>
    </source>
</evidence>
<gene>
    <name evidence="8" type="primary">cas2</name>
    <name evidence="9" type="ORF">HA72_1149</name>
    <name evidence="10" type="ORF">MsedA_1165</name>
    <name evidence="11" type="ORF">MsedB_1167</name>
    <name evidence="12" type="ORF">MsedC_1165</name>
    <name evidence="13" type="ORF">MsedD_1166</name>
    <name evidence="14" type="ORF">MsedE_1168</name>
</gene>
<dbReference type="EMBL" id="CP012175">
    <property type="protein sequence ID" value="AKV80917.1"/>
    <property type="molecule type" value="Genomic_DNA"/>
</dbReference>
<dbReference type="PANTHER" id="PTHR34405:SF3">
    <property type="entry name" value="CRISPR-ASSOCIATED ENDORIBONUCLEASE CAS2 3"/>
    <property type="match status" value="1"/>
</dbReference>
<comment type="cofactor">
    <cofactor evidence="1 8">
        <name>Mg(2+)</name>
        <dbReference type="ChEBI" id="CHEBI:18420"/>
    </cofactor>
</comment>
<evidence type="ECO:0000313" key="15">
    <source>
        <dbReference type="Proteomes" id="UP000029084"/>
    </source>
</evidence>
<dbReference type="Proteomes" id="UP000062475">
    <property type="component" value="Chromosome"/>
</dbReference>
<proteinExistence type="inferred from homology"/>
<dbReference type="EMBL" id="CP012173">
    <property type="protein sequence ID" value="AKV76420.1"/>
    <property type="molecule type" value="Genomic_DNA"/>
</dbReference>
<evidence type="ECO:0000313" key="20">
    <source>
        <dbReference type="Proteomes" id="UP000068832"/>
    </source>
</evidence>
<dbReference type="GO" id="GO:0016787">
    <property type="term" value="F:hydrolase activity"/>
    <property type="evidence" value="ECO:0007669"/>
    <property type="project" value="UniProtKB-KW"/>
</dbReference>
<dbReference type="Pfam" id="PF09827">
    <property type="entry name" value="CRISPR_Cas2"/>
    <property type="match status" value="1"/>
</dbReference>
<comment type="similarity">
    <text evidence="8">Belongs to the CRISPR-associated endoribonuclease Cas2 protein family.</text>
</comment>
<keyword evidence="6 8" id="KW-0460">Magnesium</keyword>
<dbReference type="HAMAP" id="MF_01471">
    <property type="entry name" value="Cas2"/>
    <property type="match status" value="1"/>
</dbReference>
<reference evidence="9 15" key="1">
    <citation type="journal article" date="2014" name="J. Bacteriol.">
        <title>Role of an Archaeal PitA Transporter in the Copper and Arsenic Resistance of Metallosphaera sedula, an Extreme Thermoacidophile.</title>
        <authorList>
            <person name="McCarthy S."/>
            <person name="Ai C."/>
            <person name="Wheaton G."/>
            <person name="Tevatia R."/>
            <person name="Eckrich V."/>
            <person name="Kelly R."/>
            <person name="Blum P."/>
        </authorList>
    </citation>
    <scope>NUCLEOTIDE SEQUENCE [LARGE SCALE GENOMIC DNA]</scope>
    <source>
        <strain evidence="9 15">CuR1</strain>
    </source>
</reference>
<dbReference type="Proteomes" id="UP000061362">
    <property type="component" value="Chromosome"/>
</dbReference>
<dbReference type="PANTHER" id="PTHR34405">
    <property type="entry name" value="CRISPR-ASSOCIATED ENDORIBONUCLEASE CAS2"/>
    <property type="match status" value="1"/>
</dbReference>
<dbReference type="Proteomes" id="UP000056255">
    <property type="component" value="Chromosome"/>
</dbReference>
<evidence type="ECO:0000313" key="17">
    <source>
        <dbReference type="Proteomes" id="UP000061362"/>
    </source>
</evidence>
<evidence type="ECO:0000256" key="8">
    <source>
        <dbReference type="HAMAP-Rule" id="MF_01471"/>
    </source>
</evidence>
<evidence type="ECO:0000256" key="6">
    <source>
        <dbReference type="ARBA" id="ARBA00022842"/>
    </source>
</evidence>
<dbReference type="OMA" id="VYIFPMC"/>
<dbReference type="EMBL" id="CP012176">
    <property type="protein sequence ID" value="AKV83160.1"/>
    <property type="molecule type" value="Genomic_DNA"/>
</dbReference>
<name>A0A088E4Q0_9CREN</name>
<comment type="subunit">
    <text evidence="8">Homodimer, forms a heterotetramer with a Cas1 homodimer.</text>
</comment>
<dbReference type="GO" id="GO:0051607">
    <property type="term" value="P:defense response to virus"/>
    <property type="evidence" value="ECO:0007669"/>
    <property type="project" value="UniProtKB-UniRule"/>
</dbReference>
<evidence type="ECO:0000256" key="4">
    <source>
        <dbReference type="ARBA" id="ARBA00022759"/>
    </source>
</evidence>
<evidence type="ECO:0000313" key="11">
    <source>
        <dbReference type="EMBL" id="AKV76420.1"/>
    </source>
</evidence>
<dbReference type="NCBIfam" id="TIGR01573">
    <property type="entry name" value="cas2"/>
    <property type="match status" value="1"/>
</dbReference>
<dbReference type="EC" id="3.1.-.-" evidence="8"/>
<evidence type="ECO:0000313" key="9">
    <source>
        <dbReference type="EMBL" id="AIM27296.1"/>
    </source>
</evidence>
<evidence type="ECO:0000313" key="12">
    <source>
        <dbReference type="EMBL" id="AKV78672.1"/>
    </source>
</evidence>
<dbReference type="OrthoDB" id="75992at2157"/>
<evidence type="ECO:0000313" key="16">
    <source>
        <dbReference type="Proteomes" id="UP000056255"/>
    </source>
</evidence>
<dbReference type="EMBL" id="CP012174">
    <property type="protein sequence ID" value="AKV78672.1"/>
    <property type="molecule type" value="Genomic_DNA"/>
</dbReference>
<dbReference type="GO" id="GO:0004521">
    <property type="term" value="F:RNA endonuclease activity"/>
    <property type="evidence" value="ECO:0007669"/>
    <property type="project" value="InterPro"/>
</dbReference>
<dbReference type="AlphaFoldDB" id="A0A088E4Q0"/>
<dbReference type="Proteomes" id="UP000062398">
    <property type="component" value="Chromosome"/>
</dbReference>
<keyword evidence="7 8" id="KW-0051">Antiviral defense</keyword>
<dbReference type="CDD" id="cd09725">
    <property type="entry name" value="Cas2_I_II_III"/>
    <property type="match status" value="1"/>
</dbReference>
<dbReference type="Proteomes" id="UP000068832">
    <property type="component" value="Chromosome"/>
</dbReference>
<dbReference type="InterPro" id="IPR021127">
    <property type="entry name" value="CRISPR_associated_Cas2"/>
</dbReference>
<evidence type="ECO:0000256" key="3">
    <source>
        <dbReference type="ARBA" id="ARBA00022723"/>
    </source>
</evidence>
<dbReference type="GO" id="GO:0043571">
    <property type="term" value="P:maintenance of CRISPR repeat elements"/>
    <property type="evidence" value="ECO:0007669"/>
    <property type="project" value="UniProtKB-UniRule"/>
</dbReference>
<reference evidence="14 16" key="3">
    <citation type="submission" date="2015-07" db="EMBL/GenBank/DDBJ databases">
        <title>Physiological, transcriptional responses and genome re-sequencing of acid resistant extremely thermoacidophilic Metallosphaera sedula SARC-M1.</title>
        <authorList>
            <person name="Ai C."/>
            <person name="McCarthy S."/>
            <person name="Eckrich V."/>
            <person name="Rudrappa D."/>
            <person name="Qiu G."/>
            <person name="Blum P."/>
        </authorList>
    </citation>
    <scope>NUCLEOTIDE SEQUENCE [LARGE SCALE GENOMIC DNA]</scope>
    <source>
        <strain evidence="14 16">SARC-M1</strain>
    </source>
</reference>
<dbReference type="InterPro" id="IPR019199">
    <property type="entry name" value="Virulence_VapD/CRISPR_Cas2"/>
</dbReference>
<evidence type="ECO:0000313" key="13">
    <source>
        <dbReference type="EMBL" id="AKV80917.1"/>
    </source>
</evidence>
<evidence type="ECO:0000313" key="18">
    <source>
        <dbReference type="Proteomes" id="UP000062398"/>
    </source>
</evidence>
<keyword evidence="5 8" id="KW-0378">Hydrolase</keyword>
<dbReference type="Gene3D" id="3.30.70.240">
    <property type="match status" value="1"/>
</dbReference>
<keyword evidence="3 8" id="KW-0479">Metal-binding</keyword>
<dbReference type="Proteomes" id="UP000029084">
    <property type="component" value="Chromosome"/>
</dbReference>
<dbReference type="GeneID" id="91755627"/>
<organism evidence="9 15">
    <name type="scientific">Metallosphaera sedula</name>
    <dbReference type="NCBI Taxonomy" id="43687"/>
    <lineage>
        <taxon>Archaea</taxon>
        <taxon>Thermoproteota</taxon>
        <taxon>Thermoprotei</taxon>
        <taxon>Sulfolobales</taxon>
        <taxon>Sulfolobaceae</taxon>
        <taxon>Metallosphaera</taxon>
    </lineage>
</organism>
<feature type="binding site" evidence="8">
    <location>
        <position position="8"/>
    </location>
    <ligand>
        <name>Mg(2+)</name>
        <dbReference type="ChEBI" id="CHEBI:18420"/>
        <note>catalytic</note>
    </ligand>
</feature>